<name>A0ABW4RYP3_9ACTN</name>
<evidence type="ECO:0000256" key="6">
    <source>
        <dbReference type="ARBA" id="ARBA00023136"/>
    </source>
</evidence>
<dbReference type="InterPro" id="IPR025857">
    <property type="entry name" value="MacB_PCD"/>
</dbReference>
<evidence type="ECO:0000256" key="3">
    <source>
        <dbReference type="ARBA" id="ARBA00022475"/>
    </source>
</evidence>
<accession>A0ABW4RYP3</accession>
<feature type="transmembrane region" description="Helical" evidence="8">
    <location>
        <begin position="277"/>
        <end position="299"/>
    </location>
</feature>
<dbReference type="PANTHER" id="PTHR43738">
    <property type="entry name" value="ABC TRANSPORTER, MEMBRANE PROTEIN"/>
    <property type="match status" value="1"/>
</dbReference>
<evidence type="ECO:0000256" key="1">
    <source>
        <dbReference type="ARBA" id="ARBA00004651"/>
    </source>
</evidence>
<protein>
    <submittedName>
        <fullName evidence="11">FtsX-like permease family protein</fullName>
    </submittedName>
</protein>
<dbReference type="PANTHER" id="PTHR43738:SF1">
    <property type="entry name" value="HEMIN TRANSPORT SYSTEM PERMEASE PROTEIN HRTB-RELATED"/>
    <property type="match status" value="1"/>
</dbReference>
<dbReference type="Pfam" id="PF12704">
    <property type="entry name" value="MacB_PCD"/>
    <property type="match status" value="1"/>
</dbReference>
<keyword evidence="3" id="KW-1003">Cell membrane</keyword>
<proteinExistence type="inferred from homology"/>
<keyword evidence="12" id="KW-1185">Reference proteome</keyword>
<feature type="transmembrane region" description="Helical" evidence="8">
    <location>
        <begin position="305"/>
        <end position="331"/>
    </location>
</feature>
<evidence type="ECO:0000313" key="12">
    <source>
        <dbReference type="Proteomes" id="UP001597326"/>
    </source>
</evidence>
<keyword evidence="5 8" id="KW-1133">Transmembrane helix</keyword>
<dbReference type="Proteomes" id="UP001597326">
    <property type="component" value="Unassembled WGS sequence"/>
</dbReference>
<evidence type="ECO:0000256" key="7">
    <source>
        <dbReference type="ARBA" id="ARBA00038076"/>
    </source>
</evidence>
<comment type="subcellular location">
    <subcellularLocation>
        <location evidence="1">Cell membrane</location>
        <topology evidence="1">Multi-pass membrane protein</topology>
    </subcellularLocation>
</comment>
<keyword evidence="6 8" id="KW-0472">Membrane</keyword>
<feature type="transmembrane region" description="Helical" evidence="8">
    <location>
        <begin position="231"/>
        <end position="250"/>
    </location>
</feature>
<dbReference type="InterPro" id="IPR051125">
    <property type="entry name" value="ABC-4/HrtB_transporter"/>
</dbReference>
<reference evidence="12" key="1">
    <citation type="journal article" date="2019" name="Int. J. Syst. Evol. Microbiol.">
        <title>The Global Catalogue of Microorganisms (GCM) 10K type strain sequencing project: providing services to taxonomists for standard genome sequencing and annotation.</title>
        <authorList>
            <consortium name="The Broad Institute Genomics Platform"/>
            <consortium name="The Broad Institute Genome Sequencing Center for Infectious Disease"/>
            <person name="Wu L."/>
            <person name="Ma J."/>
        </authorList>
    </citation>
    <scope>NUCLEOTIDE SEQUENCE [LARGE SCALE GENOMIC DNA]</scope>
    <source>
        <strain evidence="12">CAIM 431</strain>
    </source>
</reference>
<evidence type="ECO:0000256" key="8">
    <source>
        <dbReference type="SAM" id="Phobius"/>
    </source>
</evidence>
<sequence>MFLALHDIRFAKGRFALMTTVVALVTLLLVMLSSLTRGLGEQTTSAVAGLPSGRLLLAPSGSTTSWADSVITPQLVNDARRADPDAEALALGRARAIRGEAITSPAVIGVEPGGRSMAALGRPLSDDQVVLAQEVADELALAPGQALDLNGVRLVVAAVQPTHWYSHSPVVWTTLATANRITGQPAGQATAVLSPGSAPAPAALTALDRGEALAALPGYSSERGSLLMIQGLLYGVTALVVLAFLSVWTIQRTRDIAVLRALGGSRRYVLRDSLGQAAILLGIGCLLGGTLGTAAALAARQAVPVLVLPATTLAPTAGVLLVGLLGSVLAVRRVAAVDPLLALGGN</sequence>
<dbReference type="Pfam" id="PF02687">
    <property type="entry name" value="FtsX"/>
    <property type="match status" value="1"/>
</dbReference>
<evidence type="ECO:0000259" key="10">
    <source>
        <dbReference type="Pfam" id="PF12704"/>
    </source>
</evidence>
<dbReference type="EMBL" id="JBHUFZ010000033">
    <property type="protein sequence ID" value="MFD1891445.1"/>
    <property type="molecule type" value="Genomic_DNA"/>
</dbReference>
<evidence type="ECO:0000259" key="9">
    <source>
        <dbReference type="Pfam" id="PF02687"/>
    </source>
</evidence>
<comment type="caution">
    <text evidence="11">The sequence shown here is derived from an EMBL/GenBank/DDBJ whole genome shotgun (WGS) entry which is preliminary data.</text>
</comment>
<evidence type="ECO:0000313" key="11">
    <source>
        <dbReference type="EMBL" id="MFD1891445.1"/>
    </source>
</evidence>
<feature type="domain" description="ABC3 transporter permease C-terminal" evidence="9">
    <location>
        <begin position="232"/>
        <end position="337"/>
    </location>
</feature>
<dbReference type="RefSeq" id="WP_343875843.1">
    <property type="nucleotide sequence ID" value="NZ_BAAAIX010000034.1"/>
</dbReference>
<dbReference type="InterPro" id="IPR003838">
    <property type="entry name" value="ABC3_permease_C"/>
</dbReference>
<evidence type="ECO:0000256" key="2">
    <source>
        <dbReference type="ARBA" id="ARBA00022448"/>
    </source>
</evidence>
<evidence type="ECO:0000256" key="4">
    <source>
        <dbReference type="ARBA" id="ARBA00022692"/>
    </source>
</evidence>
<comment type="similarity">
    <text evidence="7">Belongs to the ABC-4 integral membrane protein family.</text>
</comment>
<gene>
    <name evidence="11" type="ORF">ACFSCS_14825</name>
</gene>
<feature type="domain" description="MacB-like periplasmic core" evidence="10">
    <location>
        <begin position="16"/>
        <end position="202"/>
    </location>
</feature>
<keyword evidence="2" id="KW-0813">Transport</keyword>
<evidence type="ECO:0000256" key="5">
    <source>
        <dbReference type="ARBA" id="ARBA00022989"/>
    </source>
</evidence>
<organism evidence="11 12">
    <name type="scientific">Luteococcus peritonei</name>
    <dbReference type="NCBI Taxonomy" id="88874"/>
    <lineage>
        <taxon>Bacteria</taxon>
        <taxon>Bacillati</taxon>
        <taxon>Actinomycetota</taxon>
        <taxon>Actinomycetes</taxon>
        <taxon>Propionibacteriales</taxon>
        <taxon>Propionibacteriaceae</taxon>
        <taxon>Luteococcus</taxon>
    </lineage>
</organism>
<keyword evidence="4 8" id="KW-0812">Transmembrane</keyword>